<name>A0A2A6RGW5_9CHLR</name>
<dbReference type="PANTHER" id="PTHR33490">
    <property type="entry name" value="BLR5614 PROTEIN-RELATED"/>
    <property type="match status" value="1"/>
</dbReference>
<evidence type="ECO:0000313" key="2">
    <source>
        <dbReference type="EMBL" id="PDW02262.1"/>
    </source>
</evidence>
<dbReference type="Gene3D" id="3.10.620.30">
    <property type="match status" value="1"/>
</dbReference>
<reference evidence="3" key="1">
    <citation type="submission" date="2017-08" db="EMBL/GenBank/DDBJ databases">
        <authorList>
            <person name="Grouzdev D.S."/>
            <person name="Gaisin V.A."/>
            <person name="Rysina M.S."/>
            <person name="Gorlenko V.M."/>
        </authorList>
    </citation>
    <scope>NUCLEOTIDE SEQUENCE [LARGE SCALE GENOMIC DNA]</scope>
    <source>
        <strain evidence="3">Kir15-3F</strain>
    </source>
</reference>
<dbReference type="RefSeq" id="WP_097644907.1">
    <property type="nucleotide sequence ID" value="NZ_NQWI01000078.1"/>
</dbReference>
<dbReference type="SMART" id="SM00460">
    <property type="entry name" value="TGc"/>
    <property type="match status" value="1"/>
</dbReference>
<evidence type="ECO:0000313" key="3">
    <source>
        <dbReference type="Proteomes" id="UP000220527"/>
    </source>
</evidence>
<dbReference type="InterPro" id="IPR002931">
    <property type="entry name" value="Transglutaminase-like"/>
</dbReference>
<dbReference type="PANTHER" id="PTHR33490:SF6">
    <property type="entry name" value="SLL1049 PROTEIN"/>
    <property type="match status" value="1"/>
</dbReference>
<evidence type="ECO:0000259" key="1">
    <source>
        <dbReference type="SMART" id="SM00460"/>
    </source>
</evidence>
<dbReference type="AlphaFoldDB" id="A0A2A6RGW5"/>
<sequence length="316" mass="35976">MYYSILHKTRFRYSSPVRESVTEVRMQPRSEGLQRCLSFKLTSSPAARVHSYSDSYGNIVHHFDIPAPHKSTTITAEALVILPPPPSIPEALDRDAWEQLELMTREEDYWDFLAPSHFTHPTQLLTRFATELEVYRRDDPLTLLRSINERMYDAFDYESGHTEVDSPIDLALKTRKGVCQDFAHIMIALVRPLGIPCRYVSGYLFHRDEDHDRSEEDATHAWVEALIPGFGWVGFDPTNNLITGERHIRTAIGRDYADVPPTQGVFKGKAESILEVGVKVVPTERPIDEEEVDPRPTGTITAFLKAEAAAEQQQQQ</sequence>
<proteinExistence type="predicted"/>
<dbReference type="InterPro" id="IPR038765">
    <property type="entry name" value="Papain-like_cys_pep_sf"/>
</dbReference>
<dbReference type="SUPFAM" id="SSF54001">
    <property type="entry name" value="Cysteine proteinases"/>
    <property type="match status" value="1"/>
</dbReference>
<feature type="domain" description="Transglutaminase-like" evidence="1">
    <location>
        <begin position="171"/>
        <end position="239"/>
    </location>
</feature>
<accession>A0A2A6RGW5</accession>
<organism evidence="2 3">
    <name type="scientific">Candidatus Viridilinea mediisalina</name>
    <dbReference type="NCBI Taxonomy" id="2024553"/>
    <lineage>
        <taxon>Bacteria</taxon>
        <taxon>Bacillati</taxon>
        <taxon>Chloroflexota</taxon>
        <taxon>Chloroflexia</taxon>
        <taxon>Chloroflexales</taxon>
        <taxon>Chloroflexineae</taxon>
        <taxon>Oscillochloridaceae</taxon>
        <taxon>Candidatus Viridilinea</taxon>
    </lineage>
</organism>
<dbReference type="InterPro" id="IPR013589">
    <property type="entry name" value="Bac_transglu_N"/>
</dbReference>
<dbReference type="OrthoDB" id="9787782at2"/>
<dbReference type="Proteomes" id="UP000220527">
    <property type="component" value="Unassembled WGS sequence"/>
</dbReference>
<dbReference type="EMBL" id="NQWI01000078">
    <property type="protein sequence ID" value="PDW02262.1"/>
    <property type="molecule type" value="Genomic_DNA"/>
</dbReference>
<keyword evidence="3" id="KW-1185">Reference proteome</keyword>
<dbReference type="Pfam" id="PF01841">
    <property type="entry name" value="Transglut_core"/>
    <property type="match status" value="1"/>
</dbReference>
<gene>
    <name evidence="2" type="ORF">CJ255_14965</name>
</gene>
<protein>
    <submittedName>
        <fullName evidence="2">Transglutaminase</fullName>
    </submittedName>
</protein>
<dbReference type="Pfam" id="PF08379">
    <property type="entry name" value="Bact_transglu_N"/>
    <property type="match status" value="1"/>
</dbReference>
<comment type="caution">
    <text evidence="2">The sequence shown here is derived from an EMBL/GenBank/DDBJ whole genome shotgun (WGS) entry which is preliminary data.</text>
</comment>